<comment type="function">
    <text evidence="2">CRISPR (clustered regularly interspaced short palindromic repeat) is an adaptive immune system that provides protection against mobile genetic elements (viruses, transposable elements and conjugative plasmids). CRISPR clusters contain spacers, sequences complementary to antecedent mobile elements, and target invading nucleic acids. CRISPR clusters are transcribed and processed into CRISPR RNA (crRNA).</text>
</comment>
<accession>A0A450ZVI4</accession>
<dbReference type="EC" id="3.1.-.-" evidence="2"/>
<dbReference type="InterPro" id="IPR013422">
    <property type="entry name" value="CRISPR-assoc_prot_Cas5_N"/>
</dbReference>
<dbReference type="InterPro" id="IPR021124">
    <property type="entry name" value="CRISPR-assoc_prot_Cas5"/>
</dbReference>
<protein>
    <recommendedName>
        <fullName evidence="2">pre-crRNA processing endonuclease</fullName>
        <ecNumber evidence="2">3.1.-.-</ecNumber>
    </recommendedName>
</protein>
<reference evidence="3" key="1">
    <citation type="submission" date="2019-02" db="EMBL/GenBank/DDBJ databases">
        <authorList>
            <person name="Gruber-Vodicka R. H."/>
            <person name="Seah K. B. B."/>
        </authorList>
    </citation>
    <scope>NUCLEOTIDE SEQUENCE</scope>
    <source>
        <strain evidence="3">BECK_BY1</strain>
    </source>
</reference>
<evidence type="ECO:0000256" key="2">
    <source>
        <dbReference type="PIRNR" id="PIRNR029950"/>
    </source>
</evidence>
<keyword evidence="2" id="KW-0255">Endonuclease</keyword>
<dbReference type="Pfam" id="PF09704">
    <property type="entry name" value="Cas_Cas5d"/>
    <property type="match status" value="1"/>
</dbReference>
<dbReference type="GO" id="GO:0004519">
    <property type="term" value="F:endonuclease activity"/>
    <property type="evidence" value="ECO:0007669"/>
    <property type="project" value="UniProtKB-UniRule"/>
</dbReference>
<gene>
    <name evidence="3" type="ORF">BECKTUN1418D_GA0071000_10697</name>
</gene>
<sequence length="264" mass="30257">MKNRLTKNGEVVPNRVVRVESGRSPVSGIKNTIEFKVSGRFALFTDPLTRIGGEKCSYHIPTYEAMKGIVKSIYWKPTFIWHIDALRVMRPIRTQTKGTKPLEFGGGNTLAIYTFLVDVEYQVQAHFEWNLHRPELAEDRIDGKHHAIARRVLERGGRQDIFLGTRDCQGYVEPCEFGSGVGAYDDAGELAFGLLFHGFDYPDETGENKLETRFWRATMIDGVIRFPRPEACDVRKFVRRMDPKAFQPGMNLRNVVTEDQEWGR</sequence>
<dbReference type="CDD" id="cd09752">
    <property type="entry name" value="Cas5_I-C"/>
    <property type="match status" value="1"/>
</dbReference>
<keyword evidence="2" id="KW-0378">Hydrolase</keyword>
<dbReference type="AlphaFoldDB" id="A0A450ZVI4"/>
<dbReference type="PIRSF" id="PIRSF029950">
    <property type="entry name" value="Cas_CT1134"/>
    <property type="match status" value="1"/>
</dbReference>
<keyword evidence="2" id="KW-0694">RNA-binding</keyword>
<keyword evidence="1 2" id="KW-0051">Antiviral defense</keyword>
<dbReference type="Gene3D" id="3.30.70.2660">
    <property type="match status" value="1"/>
</dbReference>
<dbReference type="InterPro" id="IPR010155">
    <property type="entry name" value="CRISPR-assoc_prot_Cas5d"/>
</dbReference>
<evidence type="ECO:0000313" key="3">
    <source>
        <dbReference type="EMBL" id="VFK57757.1"/>
    </source>
</evidence>
<dbReference type="GO" id="GO:0016787">
    <property type="term" value="F:hydrolase activity"/>
    <property type="evidence" value="ECO:0007669"/>
    <property type="project" value="UniProtKB-KW"/>
</dbReference>
<dbReference type="GO" id="GO:0003723">
    <property type="term" value="F:RNA binding"/>
    <property type="evidence" value="ECO:0007669"/>
    <property type="project" value="UniProtKB-UniRule"/>
</dbReference>
<dbReference type="EMBL" id="CAADFX010000069">
    <property type="protein sequence ID" value="VFK57757.1"/>
    <property type="molecule type" value="Genomic_DNA"/>
</dbReference>
<dbReference type="GO" id="GO:0051607">
    <property type="term" value="P:defense response to virus"/>
    <property type="evidence" value="ECO:0007669"/>
    <property type="project" value="UniProtKB-UniRule"/>
</dbReference>
<evidence type="ECO:0000256" key="1">
    <source>
        <dbReference type="ARBA" id="ARBA00023118"/>
    </source>
</evidence>
<comment type="similarity">
    <text evidence="2">Belongs to the CRISPR-associated protein Cas5 family. Subtype I-C/Dvulg subfamily.</text>
</comment>
<dbReference type="NCBIfam" id="TIGR02593">
    <property type="entry name" value="CRISPR_cas5"/>
    <property type="match status" value="1"/>
</dbReference>
<organism evidence="3">
    <name type="scientific">Candidatus Kentrum sp. TUN</name>
    <dbReference type="NCBI Taxonomy" id="2126343"/>
    <lineage>
        <taxon>Bacteria</taxon>
        <taxon>Pseudomonadati</taxon>
        <taxon>Pseudomonadota</taxon>
        <taxon>Gammaproteobacteria</taxon>
        <taxon>Candidatus Kentrum</taxon>
    </lineage>
</organism>
<keyword evidence="2" id="KW-0540">Nuclease</keyword>
<proteinExistence type="inferred from homology"/>
<dbReference type="GO" id="GO:0043571">
    <property type="term" value="P:maintenance of CRISPR repeat elements"/>
    <property type="evidence" value="ECO:0007669"/>
    <property type="project" value="UniProtKB-UniRule"/>
</dbReference>
<dbReference type="NCBIfam" id="TIGR01876">
    <property type="entry name" value="cas_Cas5d"/>
    <property type="match status" value="1"/>
</dbReference>
<name>A0A450ZVI4_9GAMM</name>